<evidence type="ECO:0000313" key="2">
    <source>
        <dbReference type="Proteomes" id="UP000475117"/>
    </source>
</evidence>
<dbReference type="GO" id="GO:0004177">
    <property type="term" value="F:aminopeptidase activity"/>
    <property type="evidence" value="ECO:0007669"/>
    <property type="project" value="TreeGrafter"/>
</dbReference>
<dbReference type="Gene3D" id="3.40.390.10">
    <property type="entry name" value="Collagenase (Catalytic Domain)"/>
    <property type="match status" value="1"/>
</dbReference>
<evidence type="ECO:0000313" key="1">
    <source>
        <dbReference type="EMBL" id="QQL46257.1"/>
    </source>
</evidence>
<dbReference type="InterPro" id="IPR042252">
    <property type="entry name" value="MtfA_N"/>
</dbReference>
<dbReference type="PANTHER" id="PTHR30164">
    <property type="entry name" value="MTFA PEPTIDASE"/>
    <property type="match status" value="1"/>
</dbReference>
<dbReference type="InterPro" id="IPR010384">
    <property type="entry name" value="MtfA_fam"/>
</dbReference>
<dbReference type="RefSeq" id="WP_164361391.1">
    <property type="nucleotide sequence ID" value="NZ_CP066776.1"/>
</dbReference>
<accession>A0A6B3L6B7</accession>
<dbReference type="SUPFAM" id="SSF55486">
    <property type="entry name" value="Metalloproteases ('zincins'), catalytic domain"/>
    <property type="match status" value="1"/>
</dbReference>
<dbReference type="KEGG" id="soa:G3M56_006695"/>
<dbReference type="AlphaFoldDB" id="A0A6B3L6B7"/>
<sequence>MSPVLADSGHWFGALGAATIFTLAAVPLVLGARKRRRRTRWMEEGLPSEDQQLLAERVWFYHLAPDEVRRDFDRVLRVFLEEKRFEACGGLDEVTREMQLVIGAQACLLVFGRARSMGAKALAPYDKLASILIYPSTFVARREGVWDEDDQGDVLLGESWSTGSLILAWDSVERGLENRHDGHNVVMHEFAHQLDQSDVADGVPELSSSEQARRWAAAFAPAYRRLLDAVEDGRRSVLDEYGATNPAEFFAVATETFFEKPRQLQEDEPELYEQLKRYYHLDPLGWPRVREQ</sequence>
<dbReference type="GO" id="GO:0005829">
    <property type="term" value="C:cytosol"/>
    <property type="evidence" value="ECO:0007669"/>
    <property type="project" value="TreeGrafter"/>
</dbReference>
<keyword evidence="2" id="KW-1185">Reference proteome</keyword>
<dbReference type="PANTHER" id="PTHR30164:SF2">
    <property type="entry name" value="PROTEIN MTFA"/>
    <property type="match status" value="1"/>
</dbReference>
<dbReference type="EMBL" id="CP066776">
    <property type="protein sequence ID" value="QQL46257.1"/>
    <property type="molecule type" value="Genomic_DNA"/>
</dbReference>
<organism evidence="1 2">
    <name type="scientific">Sulfuriroseicoccus oceanibius</name>
    <dbReference type="NCBI Taxonomy" id="2707525"/>
    <lineage>
        <taxon>Bacteria</taxon>
        <taxon>Pseudomonadati</taxon>
        <taxon>Verrucomicrobiota</taxon>
        <taxon>Verrucomicrobiia</taxon>
        <taxon>Verrucomicrobiales</taxon>
        <taxon>Verrucomicrobiaceae</taxon>
        <taxon>Sulfuriroseicoccus</taxon>
    </lineage>
</organism>
<dbReference type="CDD" id="cd20169">
    <property type="entry name" value="Peptidase_M90_mtfA"/>
    <property type="match status" value="1"/>
</dbReference>
<dbReference type="Gene3D" id="1.10.472.150">
    <property type="entry name" value="Glucose-regulated metallo-peptidase M90, N-terminal domain"/>
    <property type="match status" value="1"/>
</dbReference>
<reference evidence="1 2" key="1">
    <citation type="submission" date="2020-12" db="EMBL/GenBank/DDBJ databases">
        <title>Sulforoseuscoccus oceanibium gen. nov., sp. nov., a representative of the phylum Verrucomicrobia with special cytoplasmic membrane, and proposal of Sulforoseuscoccusaceae fam. nov.</title>
        <authorList>
            <person name="Xi F."/>
        </authorList>
    </citation>
    <scope>NUCLEOTIDE SEQUENCE [LARGE SCALE GENOMIC DNA]</scope>
    <source>
        <strain evidence="1 2">T37</strain>
    </source>
</reference>
<proteinExistence type="predicted"/>
<name>A0A6B3L6B7_9BACT</name>
<dbReference type="InterPro" id="IPR024079">
    <property type="entry name" value="MetalloPept_cat_dom_sf"/>
</dbReference>
<dbReference type="GO" id="GO:0008237">
    <property type="term" value="F:metallopeptidase activity"/>
    <property type="evidence" value="ECO:0007669"/>
    <property type="project" value="InterPro"/>
</dbReference>
<dbReference type="Proteomes" id="UP000475117">
    <property type="component" value="Chromosome"/>
</dbReference>
<gene>
    <name evidence="1" type="ORF">G3M56_006695</name>
</gene>
<protein>
    <submittedName>
        <fullName evidence="1">Zinc-dependent peptidase</fullName>
    </submittedName>
</protein>
<dbReference type="Pfam" id="PF06167">
    <property type="entry name" value="Peptidase_M90"/>
    <property type="match status" value="1"/>
</dbReference>